<gene>
    <name evidence="2" type="ORF">ATK30_6446</name>
</gene>
<feature type="region of interest" description="Disordered" evidence="1">
    <location>
        <begin position="80"/>
        <end position="146"/>
    </location>
</feature>
<name>A0A2N3WNT6_9PSEU</name>
<proteinExistence type="predicted"/>
<dbReference type="Proteomes" id="UP000233750">
    <property type="component" value="Unassembled WGS sequence"/>
</dbReference>
<dbReference type="EMBL" id="PJMY01000003">
    <property type="protein sequence ID" value="PKV95524.1"/>
    <property type="molecule type" value="Genomic_DNA"/>
</dbReference>
<evidence type="ECO:0000256" key="1">
    <source>
        <dbReference type="SAM" id="MobiDB-lite"/>
    </source>
</evidence>
<organism evidence="2 3">
    <name type="scientific">Amycolatopsis echigonensis</name>
    <dbReference type="NCBI Taxonomy" id="2576905"/>
    <lineage>
        <taxon>Bacteria</taxon>
        <taxon>Bacillati</taxon>
        <taxon>Actinomycetota</taxon>
        <taxon>Actinomycetes</taxon>
        <taxon>Pseudonocardiales</taxon>
        <taxon>Pseudonocardiaceae</taxon>
        <taxon>Amycolatopsis</taxon>
    </lineage>
</organism>
<protein>
    <submittedName>
        <fullName evidence="2">Uncharacterized protein</fullName>
    </submittedName>
</protein>
<feature type="compositionally biased region" description="Low complexity" evidence="1">
    <location>
        <begin position="99"/>
        <end position="118"/>
    </location>
</feature>
<keyword evidence="3" id="KW-1185">Reference proteome</keyword>
<reference evidence="2 3" key="1">
    <citation type="submission" date="2017-12" db="EMBL/GenBank/DDBJ databases">
        <title>Sequencing the genomes of 1000 Actinobacteria strains.</title>
        <authorList>
            <person name="Klenk H.-P."/>
        </authorList>
    </citation>
    <scope>NUCLEOTIDE SEQUENCE [LARGE SCALE GENOMIC DNA]</scope>
    <source>
        <strain evidence="2 3">DSM 45165</strain>
    </source>
</reference>
<accession>A0A2N3WNT6</accession>
<comment type="caution">
    <text evidence="2">The sequence shown here is derived from an EMBL/GenBank/DDBJ whole genome shotgun (WGS) entry which is preliminary data.</text>
</comment>
<evidence type="ECO:0000313" key="3">
    <source>
        <dbReference type="Proteomes" id="UP000233750"/>
    </source>
</evidence>
<sequence>MPGTSPPAASYKVCLGFLPFVLRREAVMHKVSQKLLRILCRGHTWLGTSECGVMCLADGEPPGGLVPMWCIKCFPAGTVPASRRRGASSRDRLAPYRAGRGTNSPRTRRTPGPTGRDGAALRDVPAPSGRLDCHGDRVAGRRFRPPAGHPLTARVACAAPRPGAPGDFATGTLPPPSTTRKAPAFVRLPQEYGRSYGFVHRFCPSPESACAAEAALSASFARTHLSAEARTT</sequence>
<evidence type="ECO:0000313" key="2">
    <source>
        <dbReference type="EMBL" id="PKV95524.1"/>
    </source>
</evidence>
<dbReference type="AlphaFoldDB" id="A0A2N3WNT6"/>